<feature type="non-terminal residue" evidence="2">
    <location>
        <position position="1"/>
    </location>
</feature>
<keyword evidence="3" id="KW-1185">Reference proteome</keyword>
<reference evidence="2 3" key="1">
    <citation type="journal article" date="2014" name="Int. J. Syst. Evol. Microbiol.">
        <title>Listeria floridensis sp. nov., Listeria aquatica sp. nov., Listeria cornellensis sp. nov., Listeria riparia sp. nov. and Listeria grandensis sp. nov., from agricultural and natural environments.</title>
        <authorList>
            <person name="den Bakker H.C."/>
            <person name="Warchocki S."/>
            <person name="Wright E.M."/>
            <person name="Allred A.F."/>
            <person name="Ahlstrom C."/>
            <person name="Manuel C.S."/>
            <person name="Stasiewicz M.J."/>
            <person name="Burrell A."/>
            <person name="Roof S."/>
            <person name="Strawn L."/>
            <person name="Fortes E.D."/>
            <person name="Nightingale K.K."/>
            <person name="Kephart D."/>
            <person name="Wiedmann M."/>
        </authorList>
    </citation>
    <scope>NUCLEOTIDE SEQUENCE [LARGE SCALE GENOMIC DNA]</scope>
    <source>
        <strain evidence="3">FSL F6-971</strain>
    </source>
</reference>
<name>W7AZQ2_9LIST</name>
<accession>W7AZQ2</accession>
<dbReference type="InterPro" id="IPR046746">
    <property type="entry name" value="Big_15"/>
</dbReference>
<dbReference type="AlphaFoldDB" id="W7AZQ2"/>
<evidence type="ECO:0000313" key="2">
    <source>
        <dbReference type="EMBL" id="EUJ18710.1"/>
    </source>
</evidence>
<comment type="caution">
    <text evidence="2">The sequence shown here is derived from an EMBL/GenBank/DDBJ whole genome shotgun (WGS) entry which is preliminary data.</text>
</comment>
<evidence type="ECO:0000259" key="1">
    <source>
        <dbReference type="Pfam" id="PF20622"/>
    </source>
</evidence>
<gene>
    <name evidence="2" type="ORF">PGRAN_15262</name>
</gene>
<proteinExistence type="predicted"/>
<evidence type="ECO:0000313" key="3">
    <source>
        <dbReference type="Proteomes" id="UP000019253"/>
    </source>
</evidence>
<dbReference type="Pfam" id="PF20622">
    <property type="entry name" value="Big_15"/>
    <property type="match status" value="2"/>
</dbReference>
<dbReference type="RefSeq" id="WP_036068094.1">
    <property type="nucleotide sequence ID" value="NZ_AODD01000034.1"/>
</dbReference>
<feature type="domain" description="Bacterial Ig" evidence="1">
    <location>
        <begin position="1"/>
        <end position="56"/>
    </location>
</feature>
<feature type="domain" description="Bacterial Ig" evidence="1">
    <location>
        <begin position="62"/>
        <end position="135"/>
    </location>
</feature>
<organism evidence="2 3">
    <name type="scientific">Listeria grandensis FSL F6-0971</name>
    <dbReference type="NCBI Taxonomy" id="1265819"/>
    <lineage>
        <taxon>Bacteria</taxon>
        <taxon>Bacillati</taxon>
        <taxon>Bacillota</taxon>
        <taxon>Bacilli</taxon>
        <taxon>Bacillales</taxon>
        <taxon>Listeriaceae</taxon>
        <taxon>Listeria</taxon>
    </lineage>
</organism>
<protein>
    <recommendedName>
        <fullName evidence="1">Bacterial Ig domain-containing protein</fullName>
    </recommendedName>
</protein>
<sequence>VAVKVNDTTYSRVPVNADGSYKYYIKDKVKSKDDVVTVLGYDDANTVIIQKVVTIDPGVAPTLTTDEFVVGTTKEVTGKFTGGIKYVGIKVGDTTYDRVPVSADGTYKYYAKDKIKDTTTKVTVLGYDSVGLALEVEVAVK</sequence>
<dbReference type="PATRIC" id="fig|1265819.5.peg.3039"/>
<dbReference type="EMBL" id="AODD01000034">
    <property type="protein sequence ID" value="EUJ18710.1"/>
    <property type="molecule type" value="Genomic_DNA"/>
</dbReference>
<dbReference type="STRING" id="1265819.PGRAN_15262"/>
<dbReference type="Proteomes" id="UP000019253">
    <property type="component" value="Unassembled WGS sequence"/>
</dbReference>